<dbReference type="SUPFAM" id="SSF75445">
    <property type="entry name" value="D-ribose-5-phosphate isomerase (RpiA), lid domain"/>
    <property type="match status" value="1"/>
</dbReference>
<dbReference type="InterPro" id="IPR004788">
    <property type="entry name" value="Ribose5P_isomerase_type_A"/>
</dbReference>
<comment type="function">
    <text evidence="2">Catalyzes the reversible conversion of ribose-5-phosphate to ribulose 5-phosphate.</text>
</comment>
<feature type="active site" description="Proton acceptor" evidence="2">
    <location>
        <position position="104"/>
    </location>
</feature>
<dbReference type="HAMAP" id="MF_00170">
    <property type="entry name" value="Rib_5P_isom_A"/>
    <property type="match status" value="1"/>
</dbReference>
<comment type="caution">
    <text evidence="3">The sequence shown here is derived from an EMBL/GenBank/DDBJ whole genome shotgun (WGS) entry which is preliminary data.</text>
</comment>
<dbReference type="SUPFAM" id="SSF100950">
    <property type="entry name" value="NagB/RpiA/CoA transferase-like"/>
    <property type="match status" value="1"/>
</dbReference>
<evidence type="ECO:0000256" key="1">
    <source>
        <dbReference type="ARBA" id="ARBA00023235"/>
    </source>
</evidence>
<name>A0ABV7MBZ0_9PROT</name>
<comment type="catalytic activity">
    <reaction evidence="2">
        <text>aldehydo-D-ribose 5-phosphate = D-ribulose 5-phosphate</text>
        <dbReference type="Rhea" id="RHEA:14657"/>
        <dbReference type="ChEBI" id="CHEBI:58121"/>
        <dbReference type="ChEBI" id="CHEBI:58273"/>
        <dbReference type="EC" id="5.3.1.6"/>
    </reaction>
</comment>
<evidence type="ECO:0000313" key="3">
    <source>
        <dbReference type="EMBL" id="MFC3302984.1"/>
    </source>
</evidence>
<dbReference type="Pfam" id="PF06026">
    <property type="entry name" value="Rib_5-P_isom_A"/>
    <property type="match status" value="1"/>
</dbReference>
<dbReference type="Gene3D" id="3.30.70.260">
    <property type="match status" value="1"/>
</dbReference>
<dbReference type="InterPro" id="IPR037171">
    <property type="entry name" value="NagB/RpiA_transferase-like"/>
</dbReference>
<feature type="binding site" evidence="2">
    <location>
        <position position="122"/>
    </location>
    <ligand>
        <name>substrate</name>
    </ligand>
</feature>
<sequence>MADSPKKRAALAALELVEDGMRLGLGTGSTAKFFIEALGEKVRTGLDVKGVPTSRWSEELARKNGIELFEPDETTVLDLDIDGSDEITPDGSMIKGGGGAMLREKIVARAARKFVMIADASKRVHTLGAFPLPVEVIPFGQALTVRAIREVLSEEGFSNPQITLRAAPNGEGFFLTDAGNLVADLALGRIQNPETLDRKLTMIPGVVTTGLFLGFDVHQILATEDGFLDG</sequence>
<protein>
    <recommendedName>
        <fullName evidence="2">Ribose-5-phosphate isomerase A</fullName>
        <ecNumber evidence="2">5.3.1.6</ecNumber>
    </recommendedName>
    <alternativeName>
        <fullName evidence="2">Phosphoriboisomerase A</fullName>
        <shortName evidence="2">PRI</shortName>
    </alternativeName>
</protein>
<feature type="binding site" evidence="2">
    <location>
        <begin position="27"/>
        <end position="30"/>
    </location>
    <ligand>
        <name>substrate</name>
    </ligand>
</feature>
<accession>A0ABV7MBZ0</accession>
<reference evidence="4" key="1">
    <citation type="journal article" date="2019" name="Int. J. Syst. Evol. Microbiol.">
        <title>The Global Catalogue of Microorganisms (GCM) 10K type strain sequencing project: providing services to taxonomists for standard genome sequencing and annotation.</title>
        <authorList>
            <consortium name="The Broad Institute Genomics Platform"/>
            <consortium name="The Broad Institute Genome Sequencing Center for Infectious Disease"/>
            <person name="Wu L."/>
            <person name="Ma J."/>
        </authorList>
    </citation>
    <scope>NUCLEOTIDE SEQUENCE [LARGE SCALE GENOMIC DNA]</scope>
    <source>
        <strain evidence="4">KCTC 22245</strain>
    </source>
</reference>
<dbReference type="Proteomes" id="UP001595607">
    <property type="component" value="Unassembled WGS sequence"/>
</dbReference>
<dbReference type="NCBIfam" id="TIGR00021">
    <property type="entry name" value="rpiA"/>
    <property type="match status" value="1"/>
</dbReference>
<comment type="subunit">
    <text evidence="2">Homodimer.</text>
</comment>
<dbReference type="PANTHER" id="PTHR11934:SF0">
    <property type="entry name" value="RIBOSE-5-PHOSPHATE ISOMERASE"/>
    <property type="match status" value="1"/>
</dbReference>
<dbReference type="Gene3D" id="3.40.50.1360">
    <property type="match status" value="1"/>
</dbReference>
<dbReference type="EC" id="5.3.1.6" evidence="2"/>
<dbReference type="EMBL" id="JBHRVA010000003">
    <property type="protein sequence ID" value="MFC3302984.1"/>
    <property type="molecule type" value="Genomic_DNA"/>
</dbReference>
<keyword evidence="1 2" id="KW-0413">Isomerase</keyword>
<dbReference type="NCBIfam" id="NF001924">
    <property type="entry name" value="PRK00702.1"/>
    <property type="match status" value="1"/>
</dbReference>
<dbReference type="CDD" id="cd01398">
    <property type="entry name" value="RPI_A"/>
    <property type="match status" value="1"/>
</dbReference>
<evidence type="ECO:0000313" key="4">
    <source>
        <dbReference type="Proteomes" id="UP001595607"/>
    </source>
</evidence>
<keyword evidence="4" id="KW-1185">Reference proteome</keyword>
<evidence type="ECO:0000256" key="2">
    <source>
        <dbReference type="HAMAP-Rule" id="MF_00170"/>
    </source>
</evidence>
<comment type="similarity">
    <text evidence="2">Belongs to the ribose 5-phosphate isomerase family.</text>
</comment>
<dbReference type="PANTHER" id="PTHR11934">
    <property type="entry name" value="RIBOSE-5-PHOSPHATE ISOMERASE"/>
    <property type="match status" value="1"/>
</dbReference>
<dbReference type="RefSeq" id="WP_189575101.1">
    <property type="nucleotide sequence ID" value="NZ_BMXU01000002.1"/>
</dbReference>
<organism evidence="3 4">
    <name type="scientific">Parvularcula lutaonensis</name>
    <dbReference type="NCBI Taxonomy" id="491923"/>
    <lineage>
        <taxon>Bacteria</taxon>
        <taxon>Pseudomonadati</taxon>
        <taxon>Pseudomonadota</taxon>
        <taxon>Alphaproteobacteria</taxon>
        <taxon>Parvularculales</taxon>
        <taxon>Parvularculaceae</taxon>
        <taxon>Parvularcula</taxon>
    </lineage>
</organism>
<gene>
    <name evidence="2 3" type="primary">rpiA</name>
    <name evidence="3" type="ORF">ACFONP_09595</name>
</gene>
<comment type="pathway">
    <text evidence="2">Carbohydrate degradation; pentose phosphate pathway; D-ribose 5-phosphate from D-ribulose 5-phosphate (non-oxidative stage): step 1/1.</text>
</comment>
<proteinExistence type="inferred from homology"/>
<feature type="binding site" evidence="2">
    <location>
        <begin position="82"/>
        <end position="85"/>
    </location>
    <ligand>
        <name>substrate</name>
    </ligand>
</feature>
<dbReference type="InterPro" id="IPR020672">
    <property type="entry name" value="Ribose5P_isomerase_typA_subgr"/>
</dbReference>
<feature type="binding site" evidence="2">
    <location>
        <begin position="95"/>
        <end position="98"/>
    </location>
    <ligand>
        <name>substrate</name>
    </ligand>
</feature>
<dbReference type="GO" id="GO:0004751">
    <property type="term" value="F:ribose-5-phosphate isomerase activity"/>
    <property type="evidence" value="ECO:0007669"/>
    <property type="project" value="UniProtKB-EC"/>
</dbReference>